<dbReference type="EMBL" id="FCOI02000010">
    <property type="protein sequence ID" value="SAK64223.1"/>
    <property type="molecule type" value="Genomic_DNA"/>
</dbReference>
<dbReference type="Gene3D" id="3.10.180.10">
    <property type="entry name" value="2,3-Dihydroxybiphenyl 1,2-Dioxygenase, domain 1"/>
    <property type="match status" value="1"/>
</dbReference>
<organism evidence="2 3">
    <name type="scientific">Caballeronia temeraria</name>
    <dbReference type="NCBI Taxonomy" id="1777137"/>
    <lineage>
        <taxon>Bacteria</taxon>
        <taxon>Pseudomonadati</taxon>
        <taxon>Pseudomonadota</taxon>
        <taxon>Betaproteobacteria</taxon>
        <taxon>Burkholderiales</taxon>
        <taxon>Burkholderiaceae</taxon>
        <taxon>Caballeronia</taxon>
    </lineage>
</organism>
<dbReference type="SUPFAM" id="SSF54593">
    <property type="entry name" value="Glyoxalase/Bleomycin resistance protein/Dihydroxybiphenyl dioxygenase"/>
    <property type="match status" value="1"/>
</dbReference>
<proteinExistence type="predicted"/>
<dbReference type="InterPro" id="IPR009725">
    <property type="entry name" value="3_dmu_93_MTrfase"/>
</dbReference>
<name>A0A158B2I8_9BURK</name>
<reference evidence="3" key="1">
    <citation type="submission" date="2016-01" db="EMBL/GenBank/DDBJ databases">
        <authorList>
            <person name="Peeters Charlotte."/>
        </authorList>
    </citation>
    <scope>NUCLEOTIDE SEQUENCE [LARGE SCALE GENOMIC DNA]</scope>
</reference>
<dbReference type="PANTHER" id="PTHR33990:SF2">
    <property type="entry name" value="PHNB-LIKE DOMAIN-CONTAINING PROTEIN"/>
    <property type="match status" value="1"/>
</dbReference>
<dbReference type="OrthoDB" id="5293819at2"/>
<dbReference type="Pfam" id="PF06983">
    <property type="entry name" value="3-dmu-9_3-mt"/>
    <property type="match status" value="1"/>
</dbReference>
<keyword evidence="3" id="KW-1185">Reference proteome</keyword>
<evidence type="ECO:0000313" key="3">
    <source>
        <dbReference type="Proteomes" id="UP000054624"/>
    </source>
</evidence>
<gene>
    <name evidence="2" type="ORF">AWB76_03487</name>
</gene>
<dbReference type="RefSeq" id="WP_061161293.1">
    <property type="nucleotide sequence ID" value="NZ_FCOI02000010.1"/>
</dbReference>
<dbReference type="Proteomes" id="UP000054624">
    <property type="component" value="Unassembled WGS sequence"/>
</dbReference>
<evidence type="ECO:0000313" key="2">
    <source>
        <dbReference type="EMBL" id="SAK64223.1"/>
    </source>
</evidence>
<dbReference type="STRING" id="1777137.AWB76_03487"/>
<dbReference type="InterPro" id="IPR028973">
    <property type="entry name" value="PhnB-like"/>
</dbReference>
<accession>A0A158B2I8</accession>
<dbReference type="PANTHER" id="PTHR33990">
    <property type="entry name" value="PROTEIN YJDN-RELATED"/>
    <property type="match status" value="1"/>
</dbReference>
<protein>
    <submittedName>
        <fullName evidence="2">3-demethylubiquinone-9 3-methyltransferase</fullName>
    </submittedName>
</protein>
<dbReference type="PIRSF" id="PIRSF021700">
    <property type="entry name" value="3_dmu_93_MTrfase"/>
    <property type="match status" value="1"/>
</dbReference>
<evidence type="ECO:0000259" key="1">
    <source>
        <dbReference type="Pfam" id="PF06983"/>
    </source>
</evidence>
<dbReference type="CDD" id="cd06588">
    <property type="entry name" value="PhnB_like"/>
    <property type="match status" value="1"/>
</dbReference>
<sequence>MHKISPCLWFEGGKAEEAANFYVETFRNARIKDIMRSTESGPSPIGSVIAVMFELEGEDFLALNGNPEFKFSPAVSMFIKCETQEEIDHYWDKLLEGGQSMACGWLADRFGVTWQIAPTRLLGMLQDPDKAKADRTMKAMREMIKLDLPALERAYNGE</sequence>
<feature type="domain" description="PhnB-like" evidence="1">
    <location>
        <begin position="3"/>
        <end position="116"/>
    </location>
</feature>
<dbReference type="AlphaFoldDB" id="A0A158B2I8"/>
<dbReference type="InterPro" id="IPR029068">
    <property type="entry name" value="Glyas_Bleomycin-R_OHBP_Dase"/>
</dbReference>